<evidence type="ECO:0008006" key="4">
    <source>
        <dbReference type="Google" id="ProtNLM"/>
    </source>
</evidence>
<proteinExistence type="predicted"/>
<evidence type="ECO:0000313" key="2">
    <source>
        <dbReference type="EMBL" id="CAB3775050.1"/>
    </source>
</evidence>
<feature type="region of interest" description="Disordered" evidence="1">
    <location>
        <begin position="35"/>
        <end position="60"/>
    </location>
</feature>
<dbReference type="PANTHER" id="PTHR35004">
    <property type="entry name" value="TRANSPOSASE RV3428C-RELATED"/>
    <property type="match status" value="1"/>
</dbReference>
<dbReference type="AlphaFoldDB" id="A0A6J5F885"/>
<evidence type="ECO:0000313" key="3">
    <source>
        <dbReference type="Proteomes" id="UP000494363"/>
    </source>
</evidence>
<dbReference type="PANTHER" id="PTHR35004:SF7">
    <property type="entry name" value="INTEGRASE PROTEIN"/>
    <property type="match status" value="1"/>
</dbReference>
<evidence type="ECO:0000256" key="1">
    <source>
        <dbReference type="SAM" id="MobiDB-lite"/>
    </source>
</evidence>
<protein>
    <recommendedName>
        <fullName evidence="4">Integrase catalytic domain-containing protein</fullName>
    </recommendedName>
</protein>
<name>A0A6J5F885_9BURK</name>
<dbReference type="Proteomes" id="UP000494363">
    <property type="component" value="Unassembled WGS sequence"/>
</dbReference>
<keyword evidence="3" id="KW-1185">Reference proteome</keyword>
<feature type="compositionally biased region" description="Basic and acidic residues" evidence="1">
    <location>
        <begin position="37"/>
        <end position="51"/>
    </location>
</feature>
<organism evidence="2 3">
    <name type="scientific">Paraburkholderia humisilvae</name>
    <dbReference type="NCBI Taxonomy" id="627669"/>
    <lineage>
        <taxon>Bacteria</taxon>
        <taxon>Pseudomonadati</taxon>
        <taxon>Pseudomonadota</taxon>
        <taxon>Betaproteobacteria</taxon>
        <taxon>Burkholderiales</taxon>
        <taxon>Burkholderiaceae</taxon>
        <taxon>Paraburkholderia</taxon>
    </lineage>
</organism>
<reference evidence="2 3" key="1">
    <citation type="submission" date="2020-04" db="EMBL/GenBank/DDBJ databases">
        <authorList>
            <person name="De Canck E."/>
        </authorList>
    </citation>
    <scope>NUCLEOTIDE SEQUENCE [LARGE SCALE GENOMIC DNA]</scope>
    <source>
        <strain evidence="2 3">LMG 29542</strain>
    </source>
</reference>
<dbReference type="EMBL" id="CADIKH010000241">
    <property type="protein sequence ID" value="CAB3775050.1"/>
    <property type="molecule type" value="Genomic_DNA"/>
</dbReference>
<accession>A0A6J5F885</accession>
<gene>
    <name evidence="2" type="ORF">LMG29542_08432</name>
</gene>
<sequence>MEAGGCPREHRSDSLSAAFRNLAEREDFTTRYAALPDHYRVEGTRNDRGLGHENGSVESSHQYLKEAVDQPLMLQGHRGFANRAAYDEFVREVVMRRNRRDAATFRIEREQLQDLPERRTNDFVD</sequence>